<dbReference type="PANTHER" id="PTHR20661">
    <property type="entry name" value="PHOSPHATIDYLINOSITOL-GLYCAN BIOSYNTHESIS CLASS W PROTEIN"/>
    <property type="match status" value="1"/>
</dbReference>
<dbReference type="OrthoDB" id="15270at2759"/>
<feature type="transmembrane region" description="Helical" evidence="10">
    <location>
        <begin position="507"/>
        <end position="528"/>
    </location>
</feature>
<evidence type="ECO:0000256" key="9">
    <source>
        <dbReference type="SAM" id="MobiDB-lite"/>
    </source>
</evidence>
<dbReference type="Pfam" id="PF06423">
    <property type="entry name" value="GWT1"/>
    <property type="match status" value="1"/>
</dbReference>
<dbReference type="UniPathway" id="UPA00196"/>
<feature type="transmembrane region" description="Helical" evidence="10">
    <location>
        <begin position="259"/>
        <end position="280"/>
    </location>
</feature>
<keyword evidence="6 10" id="KW-0812">Transmembrane</keyword>
<dbReference type="GO" id="GO:0005783">
    <property type="term" value="C:endoplasmic reticulum"/>
    <property type="evidence" value="ECO:0007669"/>
    <property type="project" value="TreeGrafter"/>
</dbReference>
<evidence type="ECO:0000313" key="11">
    <source>
        <dbReference type="EMBL" id="OCF38235.1"/>
    </source>
</evidence>
<dbReference type="Proteomes" id="UP000092666">
    <property type="component" value="Unassembled WGS sequence"/>
</dbReference>
<keyword evidence="5" id="KW-0337">GPI-anchor biosynthesis</keyword>
<dbReference type="GO" id="GO:0072659">
    <property type="term" value="P:protein localization to plasma membrane"/>
    <property type="evidence" value="ECO:0007669"/>
    <property type="project" value="TreeGrafter"/>
</dbReference>
<dbReference type="GO" id="GO:0016020">
    <property type="term" value="C:membrane"/>
    <property type="evidence" value="ECO:0007669"/>
    <property type="project" value="UniProtKB-SubCell"/>
</dbReference>
<feature type="compositionally biased region" description="Basic residues" evidence="9">
    <location>
        <begin position="94"/>
        <end position="105"/>
    </location>
</feature>
<feature type="compositionally biased region" description="Polar residues" evidence="9">
    <location>
        <begin position="215"/>
        <end position="241"/>
    </location>
</feature>
<reference evidence="12" key="2">
    <citation type="submission" date="2013-12" db="EMBL/GenBank/DDBJ databases">
        <title>Evolution of pathogenesis and genome organization in the Tremellales.</title>
        <authorList>
            <person name="Cuomo C."/>
            <person name="Litvintseva A."/>
            <person name="Heitman J."/>
            <person name="Chen Y."/>
            <person name="Sun S."/>
            <person name="Springer D."/>
            <person name="Dromer F."/>
            <person name="Young S."/>
            <person name="Zeng Q."/>
            <person name="Chapman S."/>
            <person name="Gujja S."/>
            <person name="Saif S."/>
            <person name="Birren B."/>
        </authorList>
    </citation>
    <scope>NUCLEOTIDE SEQUENCE [LARGE SCALE GENOMIC DNA]</scope>
    <source>
        <strain evidence="12">BCC8398</strain>
    </source>
</reference>
<comment type="similarity">
    <text evidence="3">Belongs to the PIGW family.</text>
</comment>
<feature type="transmembrane region" description="Helical" evidence="10">
    <location>
        <begin position="69"/>
        <end position="87"/>
    </location>
</feature>
<dbReference type="STRING" id="1296120.A0A1B9H4P1"/>
<evidence type="ECO:0000256" key="1">
    <source>
        <dbReference type="ARBA" id="ARBA00004141"/>
    </source>
</evidence>
<proteinExistence type="inferred from homology"/>
<keyword evidence="7 10" id="KW-1133">Transmembrane helix</keyword>
<reference evidence="11 12" key="1">
    <citation type="submission" date="2013-07" db="EMBL/GenBank/DDBJ databases">
        <title>The Genome Sequence of Cryptococcus heveanensis BCC8398.</title>
        <authorList>
            <consortium name="The Broad Institute Genome Sequencing Platform"/>
            <person name="Cuomo C."/>
            <person name="Litvintseva A."/>
            <person name="Chen Y."/>
            <person name="Heitman J."/>
            <person name="Sun S."/>
            <person name="Springer D."/>
            <person name="Dromer F."/>
            <person name="Young S.K."/>
            <person name="Zeng Q."/>
            <person name="Gargeya S."/>
            <person name="Fitzgerald M."/>
            <person name="Abouelleil A."/>
            <person name="Alvarado L."/>
            <person name="Berlin A.M."/>
            <person name="Chapman S.B."/>
            <person name="Dewar J."/>
            <person name="Goldberg J."/>
            <person name="Griggs A."/>
            <person name="Gujja S."/>
            <person name="Hansen M."/>
            <person name="Howarth C."/>
            <person name="Imamovic A."/>
            <person name="Larimer J."/>
            <person name="McCowan C."/>
            <person name="Murphy C."/>
            <person name="Pearson M."/>
            <person name="Priest M."/>
            <person name="Roberts A."/>
            <person name="Saif S."/>
            <person name="Shea T."/>
            <person name="Sykes S."/>
            <person name="Wortman J."/>
            <person name="Nusbaum C."/>
            <person name="Birren B."/>
        </authorList>
    </citation>
    <scope>NUCLEOTIDE SEQUENCE [LARGE SCALE GENOMIC DNA]</scope>
    <source>
        <strain evidence="11 12">BCC8398</strain>
    </source>
</reference>
<evidence type="ECO:0000256" key="6">
    <source>
        <dbReference type="ARBA" id="ARBA00022692"/>
    </source>
</evidence>
<comment type="pathway">
    <text evidence="2">Glycolipid biosynthesis; glycosylphosphatidylinositol-anchor biosynthesis.</text>
</comment>
<feature type="transmembrane region" description="Helical" evidence="10">
    <location>
        <begin position="20"/>
        <end position="37"/>
    </location>
</feature>
<keyword evidence="8 10" id="KW-0472">Membrane</keyword>
<evidence type="ECO:0000256" key="5">
    <source>
        <dbReference type="ARBA" id="ARBA00022502"/>
    </source>
</evidence>
<evidence type="ECO:0000313" key="12">
    <source>
        <dbReference type="Proteomes" id="UP000092666"/>
    </source>
</evidence>
<evidence type="ECO:0000256" key="8">
    <source>
        <dbReference type="ARBA" id="ARBA00023136"/>
    </source>
</evidence>
<evidence type="ECO:0000256" key="7">
    <source>
        <dbReference type="ARBA" id="ARBA00022989"/>
    </source>
</evidence>
<dbReference type="PANTHER" id="PTHR20661:SF0">
    <property type="entry name" value="PHOSPHATIDYLINOSITOL-GLYCAN BIOSYNTHESIS CLASS W PROTEIN"/>
    <property type="match status" value="1"/>
</dbReference>
<evidence type="ECO:0000256" key="2">
    <source>
        <dbReference type="ARBA" id="ARBA00004687"/>
    </source>
</evidence>
<dbReference type="InterPro" id="IPR009447">
    <property type="entry name" value="PIGW/GWT1"/>
</dbReference>
<evidence type="ECO:0000256" key="10">
    <source>
        <dbReference type="SAM" id="Phobius"/>
    </source>
</evidence>
<feature type="region of interest" description="Disordered" evidence="9">
    <location>
        <begin position="88"/>
        <end position="248"/>
    </location>
</feature>
<name>A0A1B9H4P1_9TREE</name>
<dbReference type="EMBL" id="KI669492">
    <property type="protein sequence ID" value="OCF38235.1"/>
    <property type="molecule type" value="Genomic_DNA"/>
</dbReference>
<gene>
    <name evidence="11" type="ORF">I316_00461</name>
</gene>
<dbReference type="GO" id="GO:0006506">
    <property type="term" value="P:GPI anchor biosynthetic process"/>
    <property type="evidence" value="ECO:0007669"/>
    <property type="project" value="UniProtKB-UniPathway"/>
</dbReference>
<dbReference type="AlphaFoldDB" id="A0A1B9H4P1"/>
<feature type="transmembrane region" description="Helical" evidence="10">
    <location>
        <begin position="607"/>
        <end position="625"/>
    </location>
</feature>
<organism evidence="11 12">
    <name type="scientific">Kwoniella heveanensis BCC8398</name>
    <dbReference type="NCBI Taxonomy" id="1296120"/>
    <lineage>
        <taxon>Eukaryota</taxon>
        <taxon>Fungi</taxon>
        <taxon>Dikarya</taxon>
        <taxon>Basidiomycota</taxon>
        <taxon>Agaricomycotina</taxon>
        <taxon>Tremellomycetes</taxon>
        <taxon>Tremellales</taxon>
        <taxon>Cryptococcaceae</taxon>
        <taxon>Kwoniella</taxon>
    </lineage>
</organism>
<accession>A0A1B9H4P1</accession>
<keyword evidence="12" id="KW-1185">Reference proteome</keyword>
<feature type="transmembrane region" description="Helical" evidence="10">
    <location>
        <begin position="365"/>
        <end position="385"/>
    </location>
</feature>
<feature type="compositionally biased region" description="Low complexity" evidence="9">
    <location>
        <begin position="147"/>
        <end position="175"/>
    </location>
</feature>
<comment type="subcellular location">
    <subcellularLocation>
        <location evidence="1">Membrane</location>
        <topology evidence="1">Multi-pass membrane protein</topology>
    </subcellularLocation>
</comment>
<sequence length="632" mass="68465">MSNYDYKTAKEAFHADNAGSSISTILSTSYALYAFAAPRFRPSFTLDYLTSALPLLLSVTTFSNSPYTLNLTVVVLSIFAFIISPSASGSGSNTRRRYGGGKAVKKSAGSWLDESDSDEEPSQPPSAPTSSKNTPIKLPSQQQVAFTSATAHALSPSSSSSTPTTPSLNSPSSLSVDDPFNNASVAGTMNRRRITPQPSPEAHMVDILPTPPFPETSTMSTTSSAYPSRTNRGRQISNTGSADGDDENGKKDRLPFLSIYRAHMMLLTSICILAVDFPVFPRWLGKCESFGTSLMDVGVGSFVFSLGLISVKSLSPLHQNVERPAPFLLSEVLRALRKSAPTLALGLVRVIMVKGTEYPEHVTEYGVHWNFFFTIGLLPIFGVLVRPLRAWIHWSLLGSGISLAQQLVLSYSHLQDFLLSPARPGLLGANKEGLASLPGYISIYLVGLATGEHIIRLTEPLPPPSSASASISISQGGDIDRVIGGGGADEQYDRRREQHYAKRRTELVLELFGYSVAWWTALVGWRWMGGEVSRRFANTPYVLFIAAYNTLFLLGYLILETYLPQHPTPPLLEAINKNGLLVFLLANLGTGLVNVSVETMYVGDGVAVMILGAYTVGVCGVAWVLRGRRIKV</sequence>
<feature type="transmembrane region" description="Helical" evidence="10">
    <location>
        <begin position="580"/>
        <end position="601"/>
    </location>
</feature>
<feature type="compositionally biased region" description="Polar residues" evidence="9">
    <location>
        <begin position="128"/>
        <end position="146"/>
    </location>
</feature>
<protein>
    <recommendedName>
        <fullName evidence="4">GPI-anchored wall transfer protein 1</fullName>
    </recommendedName>
</protein>
<feature type="transmembrane region" description="Helical" evidence="10">
    <location>
        <begin position="540"/>
        <end position="559"/>
    </location>
</feature>
<dbReference type="GO" id="GO:0032216">
    <property type="term" value="F:glucosaminyl-phosphatidylinositol O-acyltransferase activity"/>
    <property type="evidence" value="ECO:0007669"/>
    <property type="project" value="TreeGrafter"/>
</dbReference>
<evidence type="ECO:0000256" key="4">
    <source>
        <dbReference type="ARBA" id="ARBA00014495"/>
    </source>
</evidence>
<evidence type="ECO:0000256" key="3">
    <source>
        <dbReference type="ARBA" id="ARBA00007559"/>
    </source>
</evidence>